<evidence type="ECO:0000256" key="1">
    <source>
        <dbReference type="SAM" id="MobiDB-lite"/>
    </source>
</evidence>
<proteinExistence type="predicted"/>
<keyword evidence="5" id="KW-1185">Reference proteome</keyword>
<gene>
    <name evidence="4" type="ORF">F8M49_07020</name>
</gene>
<feature type="region of interest" description="Disordered" evidence="1">
    <location>
        <begin position="20"/>
        <end position="40"/>
    </location>
</feature>
<feature type="transmembrane region" description="Helical" evidence="2">
    <location>
        <begin position="236"/>
        <end position="260"/>
    </location>
</feature>
<comment type="caution">
    <text evidence="4">The sequence shown here is derived from an EMBL/GenBank/DDBJ whole genome shotgun (WGS) entry which is preliminary data.</text>
</comment>
<reference evidence="4 5" key="1">
    <citation type="submission" date="2019-10" db="EMBL/GenBank/DDBJ databases">
        <title>Draft Genome Assembly of Rhodococcus zopfii DSM44189.</title>
        <authorList>
            <person name="Sutton J.M."/>
            <person name="Akob D.M."/>
            <person name="Bushman T.J."/>
        </authorList>
    </citation>
    <scope>NUCLEOTIDE SEQUENCE [LARGE SCALE GENOMIC DNA]</scope>
    <source>
        <strain evidence="4 5">DSM 44189</strain>
    </source>
</reference>
<accession>A0ABU3WMM8</accession>
<dbReference type="EMBL" id="WBMO01000001">
    <property type="protein sequence ID" value="MDV2475240.1"/>
    <property type="molecule type" value="Genomic_DNA"/>
</dbReference>
<sequence length="281" mass="29737">MGLLGVPLLVSLRRDLRAHRNQRRRAGTPPGPLTSPQDAGTIFAVQPSLTPARRRRPIRLAALVLLLLPLLAGCLRAQVTMGVSADDRVSGQIVAATIPIDENDRGPQLVVPNSLAGRVRVQEYKQDGYVGSQVFFSDLSFGDVQQLGAMTDQSAGSFQISLQRAGDLVALTGKVDLESVPAQGTDVQFTIAFPARIATTNGTRESDSVVTWKLPAGDVTNLRAEVRYADPNTRGFAGWAGIVAGVTIGVALIIGGLAWLNRNPAPARASSNGPDPDSDET</sequence>
<evidence type="ECO:0000259" key="3">
    <source>
        <dbReference type="Pfam" id="PF21946"/>
    </source>
</evidence>
<name>A0ABU3WMM8_9NOCA</name>
<evidence type="ECO:0000313" key="5">
    <source>
        <dbReference type="Proteomes" id="UP001275440"/>
    </source>
</evidence>
<evidence type="ECO:0000313" key="4">
    <source>
        <dbReference type="EMBL" id="MDV2475240.1"/>
    </source>
</evidence>
<keyword evidence="2" id="KW-1133">Transmembrane helix</keyword>
<dbReference type="Proteomes" id="UP001275440">
    <property type="component" value="Unassembled WGS sequence"/>
</dbReference>
<dbReference type="Pfam" id="PF21946">
    <property type="entry name" value="LppM"/>
    <property type="match status" value="1"/>
</dbReference>
<protein>
    <submittedName>
        <fullName evidence="4">DUF3153 domain-containing protein</fullName>
    </submittedName>
</protein>
<dbReference type="InterPro" id="IPR053807">
    <property type="entry name" value="LppM"/>
</dbReference>
<keyword evidence="2" id="KW-0472">Membrane</keyword>
<keyword evidence="2" id="KW-0812">Transmembrane</keyword>
<evidence type="ECO:0000256" key="2">
    <source>
        <dbReference type="SAM" id="Phobius"/>
    </source>
</evidence>
<organism evidence="4 5">
    <name type="scientific">Rhodococcus zopfii</name>
    <dbReference type="NCBI Taxonomy" id="43772"/>
    <lineage>
        <taxon>Bacteria</taxon>
        <taxon>Bacillati</taxon>
        <taxon>Actinomycetota</taxon>
        <taxon>Actinomycetes</taxon>
        <taxon>Mycobacteriales</taxon>
        <taxon>Nocardiaceae</taxon>
        <taxon>Rhodococcus</taxon>
    </lineage>
</organism>
<feature type="domain" description="LppM" evidence="3">
    <location>
        <begin position="76"/>
        <end position="228"/>
    </location>
</feature>